<dbReference type="InterPro" id="IPR022004">
    <property type="entry name" value="WSSV_Vp28"/>
</dbReference>
<sequence length="66" mass="7300">MMRVPIQRRAKVMSIRGERSYNTPLGKVAMKNLSDKDMKDVSADLVISTVTAPRTDPLALGPRTLT</sequence>
<feature type="domain" description="White spot syndrome virus structural envelope protein Vp28" evidence="1">
    <location>
        <begin position="1"/>
        <end position="61"/>
    </location>
</feature>
<dbReference type="Gene3D" id="2.60.40.2770">
    <property type="entry name" value="WSSV envelope protein-like"/>
    <property type="match status" value="1"/>
</dbReference>
<dbReference type="SUPFAM" id="SSF158974">
    <property type="entry name" value="WSSV envelope protein-like"/>
    <property type="match status" value="1"/>
</dbReference>
<accession>A0A2I6SCM0</accession>
<dbReference type="EMBL" id="MG702567">
    <property type="protein sequence ID" value="AUO15315.1"/>
    <property type="molecule type" value="Genomic_DNA"/>
</dbReference>
<evidence type="ECO:0000313" key="2">
    <source>
        <dbReference type="EMBL" id="AUO15315.1"/>
    </source>
</evidence>
<organism evidence="2">
    <name type="scientific">White spot syndrome virus</name>
    <dbReference type="NCBI Taxonomy" id="342409"/>
    <lineage>
        <taxon>Viruses</taxon>
        <taxon>Viruses incertae sedis</taxon>
        <taxon>Naldaviricetes</taxon>
        <taxon>Nimaviridae</taxon>
        <taxon>Whispovirus</taxon>
    </lineage>
</organism>
<dbReference type="Proteomes" id="UP000267352">
    <property type="component" value="Segment"/>
</dbReference>
<evidence type="ECO:0000259" key="1">
    <source>
        <dbReference type="Pfam" id="PF12175"/>
    </source>
</evidence>
<reference evidence="2" key="2">
    <citation type="journal article" date="2018" name="Genome Announc.">
        <title>First Report of a Complete Genome Sequence of White spot syndrome virus from India.</title>
        <authorList>
            <person name="Vinaya Kumar K."/>
            <person name="Shekhar M.S."/>
            <person name="Otta S.K."/>
            <person name="Karthic K."/>
            <person name="Ashok Kumar J."/>
            <person name="Gopikrishna G."/>
            <person name="Vijayan K.K."/>
        </authorList>
    </citation>
    <scope>NUCLEOTIDE SEQUENCE</scope>
    <source>
        <strain evidence="2">IN_AP4RU</strain>
    </source>
</reference>
<dbReference type="Pfam" id="PF12175">
    <property type="entry name" value="WSS_VP"/>
    <property type="match status" value="1"/>
</dbReference>
<name>A0A2I6SCM0_9VIRU</name>
<protein>
    <submittedName>
        <fullName evidence="2">WSSV607</fullName>
    </submittedName>
</protein>
<proteinExistence type="predicted"/>
<reference evidence="2" key="1">
    <citation type="submission" date="2017-12" db="EMBL/GenBank/DDBJ databases">
        <authorList>
            <person name="Katneni V.K."/>
            <person name="Shekhar M.S."/>
            <person name="Otta S.K."/>
            <person name="Karthic K."/>
            <person name="Jangam A.K."/>
            <person name="Gopikrishna G."/>
            <person name="Vijayan K.K."/>
        </authorList>
    </citation>
    <scope>NUCLEOTIDE SEQUENCE [LARGE SCALE GENOMIC DNA]</scope>
    <source>
        <strain evidence="2">IN_AP4RU</strain>
    </source>
</reference>
<dbReference type="InterPro" id="IPR037251">
    <property type="entry name" value="WSSV_Vp28_sf"/>
</dbReference>